<comment type="function">
    <text evidence="1">Catalyzes the reversible adenylation of nicotinate mononucleotide (NaMN) to nicotinic acid adenine dinucleotide (NaAD).</text>
</comment>
<dbReference type="NCBIfam" id="NF006479">
    <property type="entry name" value="PRK08887.1"/>
    <property type="match status" value="1"/>
</dbReference>
<keyword evidence="5" id="KW-0662">Pyridine nucleotide biosynthesis</keyword>
<protein>
    <recommendedName>
        <fullName evidence="4">nicotinate-nucleotide adenylyltransferase</fullName>
        <ecNumber evidence="4">2.7.7.18</ecNumber>
    </recommendedName>
    <alternativeName>
        <fullName evidence="13">Deamido-NAD(+) diphosphorylase</fullName>
    </alternativeName>
    <alternativeName>
        <fullName evidence="12">Deamido-NAD(+) pyrophosphorylase</fullName>
    </alternativeName>
    <alternativeName>
        <fullName evidence="11">Nicotinate mononucleotide adenylyltransferase</fullName>
    </alternativeName>
</protein>
<name>A0ABT8C0E0_9VIBR</name>
<feature type="domain" description="Cytidyltransferase-like" evidence="15">
    <location>
        <begin position="6"/>
        <end position="144"/>
    </location>
</feature>
<keyword evidence="8" id="KW-0547">Nucleotide-binding</keyword>
<dbReference type="EC" id="2.7.7.18" evidence="4"/>
<dbReference type="PANTHER" id="PTHR39321">
    <property type="entry name" value="NICOTINATE-NUCLEOTIDE ADENYLYLTRANSFERASE-RELATED"/>
    <property type="match status" value="1"/>
</dbReference>
<dbReference type="GO" id="GO:0004515">
    <property type="term" value="F:nicotinate-nucleotide adenylyltransferase activity"/>
    <property type="evidence" value="ECO:0007669"/>
    <property type="project" value="UniProtKB-EC"/>
</dbReference>
<dbReference type="InterPro" id="IPR005248">
    <property type="entry name" value="NadD/NMNAT"/>
</dbReference>
<evidence type="ECO:0000256" key="4">
    <source>
        <dbReference type="ARBA" id="ARBA00012389"/>
    </source>
</evidence>
<evidence type="ECO:0000256" key="3">
    <source>
        <dbReference type="ARBA" id="ARBA00009014"/>
    </source>
</evidence>
<keyword evidence="6 16" id="KW-0808">Transferase</keyword>
<comment type="similarity">
    <text evidence="3">Belongs to the NadD family.</text>
</comment>
<evidence type="ECO:0000256" key="1">
    <source>
        <dbReference type="ARBA" id="ARBA00002324"/>
    </source>
</evidence>
<dbReference type="EMBL" id="JAUFQC010000027">
    <property type="protein sequence ID" value="MDN3612403.1"/>
    <property type="molecule type" value="Genomic_DNA"/>
</dbReference>
<evidence type="ECO:0000256" key="7">
    <source>
        <dbReference type="ARBA" id="ARBA00022695"/>
    </source>
</evidence>
<sequence>MKKIAVFGSAFNPPSLGHKSVIDALGHFDRILLIPNIAHAWGKDMLDYSIRCQLVDAFIDDLGCERIGRSDIEERLYQPGESVTTFSVLTELQRLYPEDEITFVIGPDNLFKFANFYKAEQIVSRWALLTCPQKLAIRSTDIRRAINDKKEVSGLVTPKVCRLLAEKNYY</sequence>
<dbReference type="SUPFAM" id="SSF52374">
    <property type="entry name" value="Nucleotidylyl transferase"/>
    <property type="match status" value="1"/>
</dbReference>
<evidence type="ECO:0000256" key="13">
    <source>
        <dbReference type="ARBA" id="ARBA00033353"/>
    </source>
</evidence>
<evidence type="ECO:0000259" key="15">
    <source>
        <dbReference type="Pfam" id="PF01467"/>
    </source>
</evidence>
<accession>A0ABT8C0E0</accession>
<evidence type="ECO:0000256" key="8">
    <source>
        <dbReference type="ARBA" id="ARBA00022741"/>
    </source>
</evidence>
<dbReference type="RefSeq" id="WP_170883509.1">
    <property type="nucleotide sequence ID" value="NZ_JABEYA020000010.1"/>
</dbReference>
<keyword evidence="17" id="KW-1185">Reference proteome</keyword>
<evidence type="ECO:0000256" key="9">
    <source>
        <dbReference type="ARBA" id="ARBA00022840"/>
    </source>
</evidence>
<dbReference type="Pfam" id="PF01467">
    <property type="entry name" value="CTP_transf_like"/>
    <property type="match status" value="1"/>
</dbReference>
<gene>
    <name evidence="16" type="ORF">QWZ16_22655</name>
</gene>
<keyword evidence="10" id="KW-0520">NAD</keyword>
<evidence type="ECO:0000256" key="2">
    <source>
        <dbReference type="ARBA" id="ARBA00005019"/>
    </source>
</evidence>
<evidence type="ECO:0000256" key="10">
    <source>
        <dbReference type="ARBA" id="ARBA00023027"/>
    </source>
</evidence>
<proteinExistence type="inferred from homology"/>
<comment type="catalytic activity">
    <reaction evidence="14">
        <text>nicotinate beta-D-ribonucleotide + ATP + H(+) = deamido-NAD(+) + diphosphate</text>
        <dbReference type="Rhea" id="RHEA:22860"/>
        <dbReference type="ChEBI" id="CHEBI:15378"/>
        <dbReference type="ChEBI" id="CHEBI:30616"/>
        <dbReference type="ChEBI" id="CHEBI:33019"/>
        <dbReference type="ChEBI" id="CHEBI:57502"/>
        <dbReference type="ChEBI" id="CHEBI:58437"/>
        <dbReference type="EC" id="2.7.7.18"/>
    </reaction>
</comment>
<dbReference type="InterPro" id="IPR014729">
    <property type="entry name" value="Rossmann-like_a/b/a_fold"/>
</dbReference>
<dbReference type="Proteomes" id="UP001238540">
    <property type="component" value="Unassembled WGS sequence"/>
</dbReference>
<evidence type="ECO:0000256" key="12">
    <source>
        <dbReference type="ARBA" id="ARBA00033140"/>
    </source>
</evidence>
<dbReference type="CDD" id="cd02165">
    <property type="entry name" value="NMNAT"/>
    <property type="match status" value="1"/>
</dbReference>
<comment type="caution">
    <text evidence="16">The sequence shown here is derived from an EMBL/GenBank/DDBJ whole genome shotgun (WGS) entry which is preliminary data.</text>
</comment>
<evidence type="ECO:0000256" key="14">
    <source>
        <dbReference type="ARBA" id="ARBA00048721"/>
    </source>
</evidence>
<evidence type="ECO:0000313" key="17">
    <source>
        <dbReference type="Proteomes" id="UP001238540"/>
    </source>
</evidence>
<dbReference type="InterPro" id="IPR004821">
    <property type="entry name" value="Cyt_trans-like"/>
</dbReference>
<organism evidence="16 17">
    <name type="scientific">Vibrio ostreicida</name>
    <dbReference type="NCBI Taxonomy" id="526588"/>
    <lineage>
        <taxon>Bacteria</taxon>
        <taxon>Pseudomonadati</taxon>
        <taxon>Pseudomonadota</taxon>
        <taxon>Gammaproteobacteria</taxon>
        <taxon>Vibrionales</taxon>
        <taxon>Vibrionaceae</taxon>
        <taxon>Vibrio</taxon>
    </lineage>
</organism>
<evidence type="ECO:0000256" key="11">
    <source>
        <dbReference type="ARBA" id="ARBA00031253"/>
    </source>
</evidence>
<dbReference type="Gene3D" id="3.40.50.620">
    <property type="entry name" value="HUPs"/>
    <property type="match status" value="1"/>
</dbReference>
<reference evidence="17" key="1">
    <citation type="journal article" date="2019" name="Int. J. Syst. Evol. Microbiol.">
        <title>The Global Catalogue of Microorganisms (GCM) 10K type strain sequencing project: providing services to taxonomists for standard genome sequencing and annotation.</title>
        <authorList>
            <consortium name="The Broad Institute Genomics Platform"/>
            <consortium name="The Broad Institute Genome Sequencing Center for Infectious Disease"/>
            <person name="Wu L."/>
            <person name="Ma J."/>
        </authorList>
    </citation>
    <scope>NUCLEOTIDE SEQUENCE [LARGE SCALE GENOMIC DNA]</scope>
    <source>
        <strain evidence="17">CECT 7398</strain>
    </source>
</reference>
<dbReference type="PANTHER" id="PTHR39321:SF3">
    <property type="entry name" value="PHOSPHOPANTETHEINE ADENYLYLTRANSFERASE"/>
    <property type="match status" value="1"/>
</dbReference>
<evidence type="ECO:0000313" key="16">
    <source>
        <dbReference type="EMBL" id="MDN3612403.1"/>
    </source>
</evidence>
<evidence type="ECO:0000256" key="6">
    <source>
        <dbReference type="ARBA" id="ARBA00022679"/>
    </source>
</evidence>
<comment type="pathway">
    <text evidence="2">Cofactor biosynthesis; NAD(+) biosynthesis; deamido-NAD(+) from nicotinate D-ribonucleotide: step 1/1.</text>
</comment>
<keyword evidence="7 16" id="KW-0548">Nucleotidyltransferase</keyword>
<keyword evidence="9" id="KW-0067">ATP-binding</keyword>
<evidence type="ECO:0000256" key="5">
    <source>
        <dbReference type="ARBA" id="ARBA00022642"/>
    </source>
</evidence>